<feature type="compositionally biased region" description="Basic residues" evidence="1">
    <location>
        <begin position="45"/>
        <end position="57"/>
    </location>
</feature>
<evidence type="ECO:0000259" key="2">
    <source>
        <dbReference type="Pfam" id="PF16787"/>
    </source>
</evidence>
<keyword evidence="4" id="KW-1185">Reference proteome</keyword>
<dbReference type="Pfam" id="PF16787">
    <property type="entry name" value="NDC10_II"/>
    <property type="match status" value="1"/>
</dbReference>
<sequence length="584" mass="67794">MSDSESDSDDERLKKQPRADDPQAVEELRRQRRQAVKAAAETARAKAKKPSTKRKQRRVEEFLAAKKQRRQKLARQDKEACLRKARQDRQFKSFPYEKDHIEEATMQNYKAGPKAYQKFFLQRDGVRWADITAEGIRTFFRETTCHKPPTLDKYARGLQWHLYHQWERLKTEKKDTARRRQEDQLDKHDELTDHLSPEDWELFNKTQLENASLSKEELRGTGITAVGSLQAWADNLALFSCIIRSKTTREMQWSDQAARIEPMVEVNIAHNENGRIEIHSVLRHKNPLFDSRFARSCHLFYLWEKKRKKILKAGDKSWQREMISPGSKNPLKGRCAATQARYIRSVQNRLSIRSRKVTHFGRKQGIKWLMKSGIPMADVQKAAKFAQQMNKHFNMSYADDTPLTVQVAMAGFPEEARVSNFSDGYRIPREHAKVDEKAVQELLKDLCPWIDREYNKAKKRNERARLKAGRDLTEEGVLRFLQESKRLFLEDAAYMQDEFPDLPIYELKVFQSPHWDSFKKAILAAEADPESFLPPRKDLPSRILEVVSILSNELAAVKEAVHNVGGQVQRGAAGSAYRLSAFVS</sequence>
<dbReference type="Proteomes" id="UP000054558">
    <property type="component" value="Unassembled WGS sequence"/>
</dbReference>
<dbReference type="EMBL" id="DF237016">
    <property type="protein sequence ID" value="GAQ80982.1"/>
    <property type="molecule type" value="Genomic_DNA"/>
</dbReference>
<name>A0A1Y1HT32_KLENI</name>
<dbReference type="InterPro" id="IPR031872">
    <property type="entry name" value="NDC10_II"/>
</dbReference>
<feature type="domain" description="Ndc10" evidence="2">
    <location>
        <begin position="256"/>
        <end position="514"/>
    </location>
</feature>
<dbReference type="AlphaFoldDB" id="A0A1Y1HT32"/>
<evidence type="ECO:0000313" key="4">
    <source>
        <dbReference type="Proteomes" id="UP000054558"/>
    </source>
</evidence>
<reference evidence="3 4" key="1">
    <citation type="journal article" date="2014" name="Nat. Commun.">
        <title>Klebsormidium flaccidum genome reveals primary factors for plant terrestrial adaptation.</title>
        <authorList>
            <person name="Hori K."/>
            <person name="Maruyama F."/>
            <person name="Fujisawa T."/>
            <person name="Togashi T."/>
            <person name="Yamamoto N."/>
            <person name="Seo M."/>
            <person name="Sato S."/>
            <person name="Yamada T."/>
            <person name="Mori H."/>
            <person name="Tajima N."/>
            <person name="Moriyama T."/>
            <person name="Ikeuchi M."/>
            <person name="Watanabe M."/>
            <person name="Wada H."/>
            <person name="Kobayashi K."/>
            <person name="Saito M."/>
            <person name="Masuda T."/>
            <person name="Sasaki-Sekimoto Y."/>
            <person name="Mashiguchi K."/>
            <person name="Awai K."/>
            <person name="Shimojima M."/>
            <person name="Masuda S."/>
            <person name="Iwai M."/>
            <person name="Nobusawa T."/>
            <person name="Narise T."/>
            <person name="Kondo S."/>
            <person name="Saito H."/>
            <person name="Sato R."/>
            <person name="Murakawa M."/>
            <person name="Ihara Y."/>
            <person name="Oshima-Yamada Y."/>
            <person name="Ohtaka K."/>
            <person name="Satoh M."/>
            <person name="Sonobe K."/>
            <person name="Ishii M."/>
            <person name="Ohtani R."/>
            <person name="Kanamori-Sato M."/>
            <person name="Honoki R."/>
            <person name="Miyazaki D."/>
            <person name="Mochizuki H."/>
            <person name="Umetsu J."/>
            <person name="Higashi K."/>
            <person name="Shibata D."/>
            <person name="Kamiya Y."/>
            <person name="Sato N."/>
            <person name="Nakamura Y."/>
            <person name="Tabata S."/>
            <person name="Ida S."/>
            <person name="Kurokawa K."/>
            <person name="Ohta H."/>
        </authorList>
    </citation>
    <scope>NUCLEOTIDE SEQUENCE [LARGE SCALE GENOMIC DNA]</scope>
    <source>
        <strain evidence="3 4">NIES-2285</strain>
    </source>
</reference>
<gene>
    <name evidence="3" type="ORF">KFL_000670390</name>
</gene>
<dbReference type="Gene3D" id="1.10.443.20">
    <property type="entry name" value="Centromere DNA-binding protein complex CBF3 subunit, domain 2"/>
    <property type="match status" value="1"/>
</dbReference>
<proteinExistence type="predicted"/>
<protein>
    <recommendedName>
        <fullName evidence="2">Ndc10 domain-containing protein</fullName>
    </recommendedName>
</protein>
<accession>A0A1Y1HT32</accession>
<dbReference type="GO" id="GO:0003677">
    <property type="term" value="F:DNA binding"/>
    <property type="evidence" value="ECO:0007669"/>
    <property type="project" value="InterPro"/>
</dbReference>
<feature type="region of interest" description="Disordered" evidence="1">
    <location>
        <begin position="1"/>
        <end position="58"/>
    </location>
</feature>
<feature type="compositionally biased region" description="Basic and acidic residues" evidence="1">
    <location>
        <begin position="11"/>
        <end position="29"/>
    </location>
</feature>
<dbReference type="InterPro" id="IPR038279">
    <property type="entry name" value="Ndc10_dom2_sf"/>
</dbReference>
<organism evidence="3 4">
    <name type="scientific">Klebsormidium nitens</name>
    <name type="common">Green alga</name>
    <name type="synonym">Ulothrix nitens</name>
    <dbReference type="NCBI Taxonomy" id="105231"/>
    <lineage>
        <taxon>Eukaryota</taxon>
        <taxon>Viridiplantae</taxon>
        <taxon>Streptophyta</taxon>
        <taxon>Klebsormidiophyceae</taxon>
        <taxon>Klebsormidiales</taxon>
        <taxon>Klebsormidiaceae</taxon>
        <taxon>Klebsormidium</taxon>
    </lineage>
</organism>
<evidence type="ECO:0000313" key="3">
    <source>
        <dbReference type="EMBL" id="GAQ80982.1"/>
    </source>
</evidence>
<feature type="compositionally biased region" description="Acidic residues" evidence="1">
    <location>
        <begin position="1"/>
        <end position="10"/>
    </location>
</feature>
<evidence type="ECO:0000256" key="1">
    <source>
        <dbReference type="SAM" id="MobiDB-lite"/>
    </source>
</evidence>